<feature type="transmembrane region" description="Helical" evidence="1">
    <location>
        <begin position="12"/>
        <end position="29"/>
    </location>
</feature>
<evidence type="ECO:0000256" key="1">
    <source>
        <dbReference type="SAM" id="Phobius"/>
    </source>
</evidence>
<proteinExistence type="predicted"/>
<gene>
    <name evidence="2" type="ORF">L9F63_000066</name>
</gene>
<keyword evidence="1" id="KW-0812">Transmembrane</keyword>
<name>A0AAD8AMD2_DIPPU</name>
<accession>A0AAD8AMD2</accession>
<feature type="non-terminal residue" evidence="2">
    <location>
        <position position="1"/>
    </location>
</feature>
<dbReference type="EMBL" id="JASPKZ010000003">
    <property type="protein sequence ID" value="KAJ9601774.1"/>
    <property type="molecule type" value="Genomic_DNA"/>
</dbReference>
<evidence type="ECO:0000313" key="2">
    <source>
        <dbReference type="EMBL" id="KAJ9601774.1"/>
    </source>
</evidence>
<reference evidence="2" key="2">
    <citation type="submission" date="2023-05" db="EMBL/GenBank/DDBJ databases">
        <authorList>
            <person name="Fouks B."/>
        </authorList>
    </citation>
    <scope>NUCLEOTIDE SEQUENCE</scope>
    <source>
        <strain evidence="2">Stay&amp;Tobe</strain>
        <tissue evidence="2">Testes</tissue>
    </source>
</reference>
<feature type="non-terminal residue" evidence="2">
    <location>
        <position position="88"/>
    </location>
</feature>
<organism evidence="2 3">
    <name type="scientific">Diploptera punctata</name>
    <name type="common">Pacific beetle cockroach</name>
    <dbReference type="NCBI Taxonomy" id="6984"/>
    <lineage>
        <taxon>Eukaryota</taxon>
        <taxon>Metazoa</taxon>
        <taxon>Ecdysozoa</taxon>
        <taxon>Arthropoda</taxon>
        <taxon>Hexapoda</taxon>
        <taxon>Insecta</taxon>
        <taxon>Pterygota</taxon>
        <taxon>Neoptera</taxon>
        <taxon>Polyneoptera</taxon>
        <taxon>Dictyoptera</taxon>
        <taxon>Blattodea</taxon>
        <taxon>Blaberoidea</taxon>
        <taxon>Blaberidae</taxon>
        <taxon>Diplopterinae</taxon>
        <taxon>Diploptera</taxon>
    </lineage>
</organism>
<feature type="transmembrane region" description="Helical" evidence="1">
    <location>
        <begin position="35"/>
        <end position="54"/>
    </location>
</feature>
<dbReference type="Proteomes" id="UP001233999">
    <property type="component" value="Unassembled WGS sequence"/>
</dbReference>
<keyword evidence="3" id="KW-1185">Reference proteome</keyword>
<evidence type="ECO:0000313" key="3">
    <source>
        <dbReference type="Proteomes" id="UP001233999"/>
    </source>
</evidence>
<keyword evidence="1" id="KW-1133">Transmembrane helix</keyword>
<protein>
    <submittedName>
        <fullName evidence="2">Uncharacterized protein</fullName>
    </submittedName>
</protein>
<sequence length="88" mass="10208">VCKTINDHTRPTLILYLYTQSIYLLGVLIREMYDPTIVGWYMISISVLQSLYWFSQIGVQLISVVTKDDLAKSSAIMNIKLTKLVFYR</sequence>
<reference evidence="2" key="1">
    <citation type="journal article" date="2023" name="IScience">
        <title>Live-bearing cockroach genome reveals convergent evolutionary mechanisms linked to viviparity in insects and beyond.</title>
        <authorList>
            <person name="Fouks B."/>
            <person name="Harrison M.C."/>
            <person name="Mikhailova A.A."/>
            <person name="Marchal E."/>
            <person name="English S."/>
            <person name="Carruthers M."/>
            <person name="Jennings E.C."/>
            <person name="Chiamaka E.L."/>
            <person name="Frigard R.A."/>
            <person name="Pippel M."/>
            <person name="Attardo G.M."/>
            <person name="Benoit J.B."/>
            <person name="Bornberg-Bauer E."/>
            <person name="Tobe S.S."/>
        </authorList>
    </citation>
    <scope>NUCLEOTIDE SEQUENCE</scope>
    <source>
        <strain evidence="2">Stay&amp;Tobe</strain>
    </source>
</reference>
<dbReference type="AlphaFoldDB" id="A0AAD8AMD2"/>
<comment type="caution">
    <text evidence="2">The sequence shown here is derived from an EMBL/GenBank/DDBJ whole genome shotgun (WGS) entry which is preliminary data.</text>
</comment>
<keyword evidence="1" id="KW-0472">Membrane</keyword>